<protein>
    <submittedName>
        <fullName evidence="3">Multiple RNA-binding domain-containing protein 1</fullName>
    </submittedName>
</protein>
<feature type="region of interest" description="Disordered" evidence="1">
    <location>
        <begin position="137"/>
        <end position="222"/>
    </location>
</feature>
<evidence type="ECO:0000259" key="2">
    <source>
        <dbReference type="Pfam" id="PF00076"/>
    </source>
</evidence>
<feature type="region of interest" description="Disordered" evidence="1">
    <location>
        <begin position="1"/>
        <end position="46"/>
    </location>
</feature>
<evidence type="ECO:0000313" key="3">
    <source>
        <dbReference type="EMBL" id="KAL1601328.1"/>
    </source>
</evidence>
<keyword evidence="4" id="KW-1185">Reference proteome</keyword>
<evidence type="ECO:0000313" key="4">
    <source>
        <dbReference type="Proteomes" id="UP001521222"/>
    </source>
</evidence>
<accession>A0ABR3RA75</accession>
<feature type="region of interest" description="Disordered" evidence="1">
    <location>
        <begin position="105"/>
        <end position="124"/>
    </location>
</feature>
<name>A0ABR3RA75_9PLEO</name>
<proteinExistence type="predicted"/>
<reference evidence="3 4" key="1">
    <citation type="submission" date="2024-02" db="EMBL/GenBank/DDBJ databases">
        <title>De novo assembly and annotation of 12 fungi associated with fruit tree decline syndrome in Ontario, Canada.</title>
        <authorList>
            <person name="Sulman M."/>
            <person name="Ellouze W."/>
            <person name="Ilyukhin E."/>
        </authorList>
    </citation>
    <scope>NUCLEOTIDE SEQUENCE [LARGE SCALE GENOMIC DNA]</scope>
    <source>
        <strain evidence="3 4">M97-236</strain>
    </source>
</reference>
<sequence length="270" mass="29625">MDYELLPKSRRQIKTEKAAPKSDDYFPPPKEENALKRKREEAEQDPKLKEFLEVYQPPSKINIWTEGDAQIAAGNATAVTEPVEDVVVPADESDDEYQVITKKPKTAEVQQKAPAEEQAVPVAVPNAVTEDAAVQDVDAAMPDAPEDAAGDQAPTTDDDWLRSRTNRLLDLVEDDDVPVAPASAPTKPAAEKRDSPVAVEQKSELTQPVKAPAADAAPSEEDKIRETGRLYLRNLHFEVSEEDIRSQFSKYGSLNEVSLTLCLSTPHALG</sequence>
<dbReference type="Pfam" id="PF00076">
    <property type="entry name" value="RRM_1"/>
    <property type="match status" value="1"/>
</dbReference>
<dbReference type="Gene3D" id="3.30.70.330">
    <property type="match status" value="1"/>
</dbReference>
<organism evidence="3 4">
    <name type="scientific">Nothophoma quercina</name>
    <dbReference type="NCBI Taxonomy" id="749835"/>
    <lineage>
        <taxon>Eukaryota</taxon>
        <taxon>Fungi</taxon>
        <taxon>Dikarya</taxon>
        <taxon>Ascomycota</taxon>
        <taxon>Pezizomycotina</taxon>
        <taxon>Dothideomycetes</taxon>
        <taxon>Pleosporomycetidae</taxon>
        <taxon>Pleosporales</taxon>
        <taxon>Pleosporineae</taxon>
        <taxon>Didymellaceae</taxon>
        <taxon>Nothophoma</taxon>
    </lineage>
</organism>
<dbReference type="InterPro" id="IPR000504">
    <property type="entry name" value="RRM_dom"/>
</dbReference>
<dbReference type="EMBL" id="JAKIXB020000016">
    <property type="protein sequence ID" value="KAL1601328.1"/>
    <property type="molecule type" value="Genomic_DNA"/>
</dbReference>
<feature type="domain" description="RRM" evidence="2">
    <location>
        <begin position="230"/>
        <end position="259"/>
    </location>
</feature>
<comment type="caution">
    <text evidence="3">The sequence shown here is derived from an EMBL/GenBank/DDBJ whole genome shotgun (WGS) entry which is preliminary data.</text>
</comment>
<evidence type="ECO:0000256" key="1">
    <source>
        <dbReference type="SAM" id="MobiDB-lite"/>
    </source>
</evidence>
<gene>
    <name evidence="3" type="primary">MRD1_1</name>
    <name evidence="3" type="ORF">SLS59_005482</name>
</gene>
<dbReference type="Proteomes" id="UP001521222">
    <property type="component" value="Unassembled WGS sequence"/>
</dbReference>
<dbReference type="InterPro" id="IPR012677">
    <property type="entry name" value="Nucleotide-bd_a/b_plait_sf"/>
</dbReference>
<feature type="compositionally biased region" description="Basic and acidic residues" evidence="1">
    <location>
        <begin position="13"/>
        <end position="46"/>
    </location>
</feature>
<dbReference type="SUPFAM" id="SSF54928">
    <property type="entry name" value="RNA-binding domain, RBD"/>
    <property type="match status" value="1"/>
</dbReference>
<dbReference type="InterPro" id="IPR035979">
    <property type="entry name" value="RBD_domain_sf"/>
</dbReference>